<protein>
    <submittedName>
        <fullName evidence="1">Uncharacterized protein</fullName>
    </submittedName>
</protein>
<accession>A0A2P2N5A8</accession>
<proteinExistence type="predicted"/>
<dbReference type="EMBL" id="GGEC01057166">
    <property type="protein sequence ID" value="MBX37650.1"/>
    <property type="molecule type" value="Transcribed_RNA"/>
</dbReference>
<organism evidence="1">
    <name type="scientific">Rhizophora mucronata</name>
    <name type="common">Asiatic mangrove</name>
    <dbReference type="NCBI Taxonomy" id="61149"/>
    <lineage>
        <taxon>Eukaryota</taxon>
        <taxon>Viridiplantae</taxon>
        <taxon>Streptophyta</taxon>
        <taxon>Embryophyta</taxon>
        <taxon>Tracheophyta</taxon>
        <taxon>Spermatophyta</taxon>
        <taxon>Magnoliopsida</taxon>
        <taxon>eudicotyledons</taxon>
        <taxon>Gunneridae</taxon>
        <taxon>Pentapetalae</taxon>
        <taxon>rosids</taxon>
        <taxon>fabids</taxon>
        <taxon>Malpighiales</taxon>
        <taxon>Rhizophoraceae</taxon>
        <taxon>Rhizophora</taxon>
    </lineage>
</organism>
<reference evidence="1" key="1">
    <citation type="submission" date="2018-02" db="EMBL/GenBank/DDBJ databases">
        <title>Rhizophora mucronata_Transcriptome.</title>
        <authorList>
            <person name="Meera S.P."/>
            <person name="Sreeshan A."/>
            <person name="Augustine A."/>
        </authorList>
    </citation>
    <scope>NUCLEOTIDE SEQUENCE</scope>
    <source>
        <tissue evidence="1">Leaf</tissue>
    </source>
</reference>
<dbReference type="AlphaFoldDB" id="A0A2P2N5A8"/>
<sequence length="25" mass="2816">MVQNSCLVIVHLTADTDHENCFPTK</sequence>
<evidence type="ECO:0000313" key="1">
    <source>
        <dbReference type="EMBL" id="MBX37650.1"/>
    </source>
</evidence>
<name>A0A2P2N5A8_RHIMU</name>